<dbReference type="RefSeq" id="WP_081141914.1">
    <property type="nucleotide sequence ID" value="NZ_CP015363.1"/>
</dbReference>
<feature type="domain" description="Peptidase M20 dimerisation" evidence="2">
    <location>
        <begin position="200"/>
        <end position="302"/>
    </location>
</feature>
<dbReference type="Gene3D" id="3.40.630.10">
    <property type="entry name" value="Zn peptidases"/>
    <property type="match status" value="1"/>
</dbReference>
<protein>
    <submittedName>
        <fullName evidence="3">Allantoate amidohydrolase</fullName>
    </submittedName>
</protein>
<evidence type="ECO:0000313" key="4">
    <source>
        <dbReference type="Proteomes" id="UP000192050"/>
    </source>
</evidence>
<keyword evidence="1 3" id="KW-0378">Hydrolase</keyword>
<dbReference type="PIRSF" id="PIRSF001235">
    <property type="entry name" value="Amidase_carbamoylase"/>
    <property type="match status" value="1"/>
</dbReference>
<evidence type="ECO:0000313" key="3">
    <source>
        <dbReference type="EMBL" id="ARD84656.1"/>
    </source>
</evidence>
<evidence type="ECO:0000256" key="1">
    <source>
        <dbReference type="ARBA" id="ARBA00022801"/>
    </source>
</evidence>
<dbReference type="SUPFAM" id="SSF53187">
    <property type="entry name" value="Zn-dependent exopeptidases"/>
    <property type="match status" value="1"/>
</dbReference>
<dbReference type="InterPro" id="IPR036264">
    <property type="entry name" value="Bact_exopeptidase_dim_dom"/>
</dbReference>
<dbReference type="SUPFAM" id="SSF55031">
    <property type="entry name" value="Bacterial exopeptidase dimerisation domain"/>
    <property type="match status" value="1"/>
</dbReference>
<dbReference type="Gene3D" id="3.30.70.360">
    <property type="match status" value="1"/>
</dbReference>
<organism evidence="3 4">
    <name type="scientific">Ferroplasma acidiphilum</name>
    <dbReference type="NCBI Taxonomy" id="74969"/>
    <lineage>
        <taxon>Archaea</taxon>
        <taxon>Methanobacteriati</taxon>
        <taxon>Thermoplasmatota</taxon>
        <taxon>Thermoplasmata</taxon>
        <taxon>Thermoplasmatales</taxon>
        <taxon>Ferroplasmaceae</taxon>
        <taxon>Ferroplasma</taxon>
    </lineage>
</organism>
<dbReference type="AlphaFoldDB" id="A0A1V0N3K6"/>
<dbReference type="PANTHER" id="PTHR32494:SF5">
    <property type="entry name" value="ALLANTOATE AMIDOHYDROLASE"/>
    <property type="match status" value="1"/>
</dbReference>
<evidence type="ECO:0000259" key="2">
    <source>
        <dbReference type="Pfam" id="PF07687"/>
    </source>
</evidence>
<keyword evidence="4" id="KW-1185">Reference proteome</keyword>
<dbReference type="NCBIfam" id="TIGR01879">
    <property type="entry name" value="hydantase"/>
    <property type="match status" value="1"/>
</dbReference>
<sequence length="399" mass="44683">MVNEDFLTMFHRLTSVGWSEENGVNRLALNEYDIQARKNLEDEMKAVKADIKHDDAGLIFGTLGSGKDNTAIGSHMDSVPNGGRFDGFFGVMSGMQLLKDLVSTLKNRKITAIDFTNEEGARFQPSLLGSGMSTGVLTKEFTYSRKDSEGITFEEALKKSGYMGEEQNRVKNQDITRYLELHIEQGPVLELENYQIGIPKGIVTMVVDNVSFTGESNQAGPTPMKVRKDALVAASRFTVAVRDMAKSSGKELTMTVGKINNFPNAYNVIPGKVTMNLDTRSPDKKTAEEYSKMAKEISERIASEEGVPVDFKNQWTTETTIFDEDMRKEIIKSCKSLNLKYKELYSWPGHDAQYMNRVVPTAMIFIPSHNGRSHTKEEYSSDQDLINGYSVLKRTVENL</sequence>
<dbReference type="STRING" id="74969.FAD_0752"/>
<dbReference type="Pfam" id="PF01546">
    <property type="entry name" value="Peptidase_M20"/>
    <property type="match status" value="1"/>
</dbReference>
<dbReference type="InterPro" id="IPR011650">
    <property type="entry name" value="Peptidase_M20_dimer"/>
</dbReference>
<accession>A0A1V0N3K6</accession>
<dbReference type="GO" id="GO:0016813">
    <property type="term" value="F:hydrolase activity, acting on carbon-nitrogen (but not peptide) bonds, in linear amidines"/>
    <property type="evidence" value="ECO:0007669"/>
    <property type="project" value="InterPro"/>
</dbReference>
<dbReference type="OrthoDB" id="35906at2157"/>
<dbReference type="EMBL" id="CP015363">
    <property type="protein sequence ID" value="ARD84656.1"/>
    <property type="molecule type" value="Genomic_DNA"/>
</dbReference>
<dbReference type="Pfam" id="PF07687">
    <property type="entry name" value="M20_dimer"/>
    <property type="match status" value="1"/>
</dbReference>
<dbReference type="GeneID" id="31676255"/>
<dbReference type="CDD" id="cd03884">
    <property type="entry name" value="M20_bAS"/>
    <property type="match status" value="1"/>
</dbReference>
<gene>
    <name evidence="3" type="ORF">FAD_0752</name>
</gene>
<proteinExistence type="predicted"/>
<dbReference type="KEGG" id="fai:FAD_0752"/>
<dbReference type="InterPro" id="IPR010158">
    <property type="entry name" value="Amidase_Cbmase"/>
</dbReference>
<name>A0A1V0N3K6_9ARCH</name>
<dbReference type="NCBIfam" id="NF006771">
    <property type="entry name" value="PRK09290.1-5"/>
    <property type="match status" value="1"/>
</dbReference>
<reference evidence="3 4" key="1">
    <citation type="submission" date="2011-10" db="EMBL/GenBank/DDBJ databases">
        <title>Metabolic and evolutionary patterns in the extreme acidophile Ferroplasma acidiphilum.</title>
        <authorList>
            <person name="Golyshina O.V."/>
            <person name="Kozyavkin S.A."/>
            <person name="Tatusov R.L."/>
            <person name="Slesarev A.I."/>
            <person name="Golyshin P.N."/>
        </authorList>
    </citation>
    <scope>NUCLEOTIDE SEQUENCE [LARGE SCALE GENOMIC DNA]</scope>
    <source>
        <strain evidence="4">Y</strain>
    </source>
</reference>
<dbReference type="InterPro" id="IPR002933">
    <property type="entry name" value="Peptidase_M20"/>
</dbReference>
<dbReference type="PANTHER" id="PTHR32494">
    <property type="entry name" value="ALLANTOATE DEIMINASE-RELATED"/>
    <property type="match status" value="1"/>
</dbReference>
<dbReference type="Proteomes" id="UP000192050">
    <property type="component" value="Chromosome"/>
</dbReference>